<dbReference type="EMBL" id="JBJQND010000018">
    <property type="protein sequence ID" value="KAL3837005.1"/>
    <property type="molecule type" value="Genomic_DNA"/>
</dbReference>
<protein>
    <submittedName>
        <fullName evidence="1">Uncharacterized protein</fullName>
    </submittedName>
</protein>
<dbReference type="PANTHER" id="PTHR16199">
    <property type="entry name" value="CONDENSIN-2 COMPLEX SUBUNIT G2"/>
    <property type="match status" value="1"/>
</dbReference>
<name>A0ABD3TJ27_SINWO</name>
<organism evidence="1 2">
    <name type="scientific">Sinanodonta woodiana</name>
    <name type="common">Chinese pond mussel</name>
    <name type="synonym">Anodonta woodiana</name>
    <dbReference type="NCBI Taxonomy" id="1069815"/>
    <lineage>
        <taxon>Eukaryota</taxon>
        <taxon>Metazoa</taxon>
        <taxon>Spiralia</taxon>
        <taxon>Lophotrochozoa</taxon>
        <taxon>Mollusca</taxon>
        <taxon>Bivalvia</taxon>
        <taxon>Autobranchia</taxon>
        <taxon>Heteroconchia</taxon>
        <taxon>Palaeoheterodonta</taxon>
        <taxon>Unionida</taxon>
        <taxon>Unionoidea</taxon>
        <taxon>Unionidae</taxon>
        <taxon>Unioninae</taxon>
        <taxon>Sinanodonta</taxon>
    </lineage>
</organism>
<gene>
    <name evidence="1" type="ORF">ACJMK2_022398</name>
</gene>
<dbReference type="AlphaFoldDB" id="A0ABD3TJ27"/>
<sequence>MSTYIRYHPQNEEIYRDLVKKFCIAIPEMLGAFEDVQICNALVLLAGYLPHKYLQPLSRTCLSKLRKLKTDSTVEEYSSMLESLCSWGRGEDILELVIDWLKPCLTAYSTGSKAEKMRKSKSVCFVDPNEPQPQVAISMLQYLLQHPVCQEQLLQNNRKNLAELAQQLHATKDLLARRLEGQAIENPLAEDELLIKTFNIHCKLLIVLHSESKIEHNIQPHLEELYTWLDHSVLPVLTSNVETEVVGQKRQTESTNSKDLAFILIKVYVELELLPAVLLCHFQVTEFLKVIDPKDAHRCSHQNLIPGALSKVFVAVAAYAKSHNTQCVKMLQNVKSHVFELMKTLFSSLSVDPAVLHEIMATIAATVIAELTFYSQQLELQENFDVKSLPPLTSWLLQILNKKVNII</sequence>
<evidence type="ECO:0000313" key="1">
    <source>
        <dbReference type="EMBL" id="KAL3837005.1"/>
    </source>
</evidence>
<evidence type="ECO:0000313" key="2">
    <source>
        <dbReference type="Proteomes" id="UP001634394"/>
    </source>
</evidence>
<accession>A0ABD3TJ27</accession>
<feature type="non-terminal residue" evidence="1">
    <location>
        <position position="407"/>
    </location>
</feature>
<dbReference type="PANTHER" id="PTHR16199:SF4">
    <property type="entry name" value="CONDENSIN-2 COMPLEX SUBUNIT G2"/>
    <property type="match status" value="1"/>
</dbReference>
<keyword evidence="2" id="KW-1185">Reference proteome</keyword>
<proteinExistence type="predicted"/>
<comment type="caution">
    <text evidence="1">The sequence shown here is derived from an EMBL/GenBank/DDBJ whole genome shotgun (WGS) entry which is preliminary data.</text>
</comment>
<dbReference type="Proteomes" id="UP001634394">
    <property type="component" value="Unassembled WGS sequence"/>
</dbReference>
<reference evidence="1 2" key="1">
    <citation type="submission" date="2024-11" db="EMBL/GenBank/DDBJ databases">
        <title>Chromosome-level genome assembly of the freshwater bivalve Anodonta woodiana.</title>
        <authorList>
            <person name="Chen X."/>
        </authorList>
    </citation>
    <scope>NUCLEOTIDE SEQUENCE [LARGE SCALE GENOMIC DNA]</scope>
    <source>
        <strain evidence="1">MN2024</strain>
        <tissue evidence="1">Gills</tissue>
    </source>
</reference>